<evidence type="ECO:0000259" key="2">
    <source>
        <dbReference type="Pfam" id="PF00462"/>
    </source>
</evidence>
<name>A0A1M4SQ72_9RHOB</name>
<sequence length="121" mass="13757">MSDEIEDYLNDVFSKHRVVLFMNGTVEAPADAESMAARNLLSSIKIAFHPVDVSRDPRLLPAVQKRSEWEQLAQLFIDGQFICDSFNMGTFLKSKDLDKILKSKKVPFDEAAADQFREMNS</sequence>
<evidence type="ECO:0000256" key="1">
    <source>
        <dbReference type="ARBA" id="ARBA00023284"/>
    </source>
</evidence>
<dbReference type="PANTHER" id="PTHR10293:SF16">
    <property type="entry name" value="GLUTAREDOXIN-RELATED PROTEIN 5, MITOCHONDRIAL"/>
    <property type="match status" value="1"/>
</dbReference>
<dbReference type="RefSeq" id="WP_073138978.1">
    <property type="nucleotide sequence ID" value="NZ_FQUV01000001.1"/>
</dbReference>
<dbReference type="Pfam" id="PF00462">
    <property type="entry name" value="Glutaredoxin"/>
    <property type="match status" value="1"/>
</dbReference>
<evidence type="ECO:0000313" key="4">
    <source>
        <dbReference type="Proteomes" id="UP000184144"/>
    </source>
</evidence>
<protein>
    <submittedName>
        <fullName evidence="3">Monothiol glutaredoxin</fullName>
    </submittedName>
</protein>
<organism evidence="3 4">
    <name type="scientific">Litoreibacter ascidiaceicola</name>
    <dbReference type="NCBI Taxonomy" id="1486859"/>
    <lineage>
        <taxon>Bacteria</taxon>
        <taxon>Pseudomonadati</taxon>
        <taxon>Pseudomonadota</taxon>
        <taxon>Alphaproteobacteria</taxon>
        <taxon>Rhodobacterales</taxon>
        <taxon>Roseobacteraceae</taxon>
        <taxon>Litoreibacter</taxon>
    </lineage>
</organism>
<accession>A0A1M4SQ72</accession>
<gene>
    <name evidence="3" type="ORF">SAMN05444273_101152</name>
</gene>
<feature type="domain" description="Glutaredoxin" evidence="2">
    <location>
        <begin position="34"/>
        <end position="82"/>
    </location>
</feature>
<evidence type="ECO:0000313" key="3">
    <source>
        <dbReference type="EMBL" id="SHE34341.1"/>
    </source>
</evidence>
<dbReference type="STRING" id="1486859.SAMN05444273_101152"/>
<dbReference type="Proteomes" id="UP000184144">
    <property type="component" value="Unassembled WGS sequence"/>
</dbReference>
<dbReference type="AlphaFoldDB" id="A0A1M4SQ72"/>
<keyword evidence="1" id="KW-0676">Redox-active center</keyword>
<dbReference type="PANTHER" id="PTHR10293">
    <property type="entry name" value="GLUTAREDOXIN FAMILY MEMBER"/>
    <property type="match status" value="1"/>
</dbReference>
<reference evidence="4" key="1">
    <citation type="submission" date="2016-11" db="EMBL/GenBank/DDBJ databases">
        <authorList>
            <person name="Varghese N."/>
            <person name="Submissions S."/>
        </authorList>
    </citation>
    <scope>NUCLEOTIDE SEQUENCE [LARGE SCALE GENOMIC DNA]</scope>
    <source>
        <strain evidence="4">DSM 100566</strain>
    </source>
</reference>
<dbReference type="InterPro" id="IPR036249">
    <property type="entry name" value="Thioredoxin-like_sf"/>
</dbReference>
<keyword evidence="4" id="KW-1185">Reference proteome</keyword>
<dbReference type="InterPro" id="IPR004480">
    <property type="entry name" value="Monothiol_GRX-rel"/>
</dbReference>
<dbReference type="InterPro" id="IPR002109">
    <property type="entry name" value="Glutaredoxin"/>
</dbReference>
<dbReference type="SUPFAM" id="SSF52833">
    <property type="entry name" value="Thioredoxin-like"/>
    <property type="match status" value="1"/>
</dbReference>
<dbReference type="Gene3D" id="3.40.30.10">
    <property type="entry name" value="Glutaredoxin"/>
    <property type="match status" value="1"/>
</dbReference>
<dbReference type="EMBL" id="FQUV01000001">
    <property type="protein sequence ID" value="SHE34341.1"/>
    <property type="molecule type" value="Genomic_DNA"/>
</dbReference>
<proteinExistence type="predicted"/>
<dbReference type="OrthoDB" id="7854129at2"/>
<dbReference type="PROSITE" id="PS51354">
    <property type="entry name" value="GLUTAREDOXIN_2"/>
    <property type="match status" value="1"/>
</dbReference>